<dbReference type="Pfam" id="PF04075">
    <property type="entry name" value="F420H2_quin_red"/>
    <property type="match status" value="1"/>
</dbReference>
<keyword evidence="2" id="KW-0560">Oxidoreductase</keyword>
<reference evidence="4" key="1">
    <citation type="journal article" date="2014" name="Genome Announc.">
        <title>Draft Genome Sequence of Mycobacterium triplex DSM 44626.</title>
        <authorList>
            <person name="Sassi M."/>
            <person name="Croce O."/>
            <person name="Robert C."/>
            <person name="Raoult D."/>
            <person name="Drancourt M."/>
        </authorList>
    </citation>
    <scope>NUCLEOTIDE SEQUENCE [LARGE SCALE GENOMIC DNA]</scope>
    <source>
        <strain evidence="4">DSM 44626</strain>
    </source>
</reference>
<reference evidence="5 6" key="3">
    <citation type="submission" date="2016-01" db="EMBL/GenBank/DDBJ databases">
        <title>The new phylogeny of the genus Mycobacterium.</title>
        <authorList>
            <person name="Tarcisio F."/>
            <person name="Conor M."/>
            <person name="Antonella G."/>
            <person name="Elisabetta G."/>
            <person name="Giulia F.S."/>
            <person name="Sara T."/>
            <person name="Anna F."/>
            <person name="Clotilde B."/>
            <person name="Roberto B."/>
            <person name="Veronica D.S."/>
            <person name="Fabio R."/>
            <person name="Monica P."/>
            <person name="Olivier J."/>
            <person name="Enrico T."/>
            <person name="Nicola S."/>
        </authorList>
    </citation>
    <scope>NUCLEOTIDE SEQUENCE [LARGE SCALE GENOMIC DNA]</scope>
    <source>
        <strain evidence="5 6">DSM 44626</strain>
    </source>
</reference>
<sequence>MPLHYVDPTEEYGRWYRALERFGRSRAAGFMARHLFWHIDPWLHRATGGRYPSILGGLSSAPLISTGAKSGLPREHQLAYVHDGPDAILVASYLGQPKNPQWYHNLKAHPQCRFGDEDFVAVEVTDPDDYERLYALAEHVCVNYRDYRVKAAAIGRRIPVFRLRPASAG</sequence>
<evidence type="ECO:0000256" key="2">
    <source>
        <dbReference type="ARBA" id="ARBA00023002"/>
    </source>
</evidence>
<protein>
    <submittedName>
        <fullName evidence="4 5">Nitroreductase</fullName>
    </submittedName>
</protein>
<dbReference type="Gene3D" id="2.30.110.10">
    <property type="entry name" value="Electron Transport, Fmn-binding Protein, Chain A"/>
    <property type="match status" value="1"/>
</dbReference>
<keyword evidence="6" id="KW-1185">Reference proteome</keyword>
<evidence type="ECO:0000313" key="6">
    <source>
        <dbReference type="Proteomes" id="UP000193710"/>
    </source>
</evidence>
<evidence type="ECO:0000313" key="4">
    <source>
        <dbReference type="EMBL" id="CDO90460.1"/>
    </source>
</evidence>
<dbReference type="PANTHER" id="PTHR39428:SF3">
    <property type="entry name" value="DEAZAFLAVIN-DEPENDENT NITROREDUCTASE"/>
    <property type="match status" value="1"/>
</dbReference>
<dbReference type="RefSeq" id="WP_036471172.1">
    <property type="nucleotide sequence ID" value="NZ_HG964446.1"/>
</dbReference>
<comment type="similarity">
    <text evidence="1">Belongs to the F420H(2)-dependent quinone reductase family.</text>
</comment>
<dbReference type="PANTHER" id="PTHR39428">
    <property type="entry name" value="F420H(2)-DEPENDENT QUINONE REDUCTASE RV1261C"/>
    <property type="match status" value="1"/>
</dbReference>
<evidence type="ECO:0000256" key="3">
    <source>
        <dbReference type="ARBA" id="ARBA00049106"/>
    </source>
</evidence>
<dbReference type="EMBL" id="HG964446">
    <property type="protein sequence ID" value="CDO90460.1"/>
    <property type="molecule type" value="Genomic_DNA"/>
</dbReference>
<dbReference type="GO" id="GO:0016491">
    <property type="term" value="F:oxidoreductase activity"/>
    <property type="evidence" value="ECO:0007669"/>
    <property type="project" value="UniProtKB-KW"/>
</dbReference>
<comment type="catalytic activity">
    <reaction evidence="3">
        <text>oxidized coenzyme F420-(gamma-L-Glu)(n) + a quinol + H(+) = reduced coenzyme F420-(gamma-L-Glu)(n) + a quinone</text>
        <dbReference type="Rhea" id="RHEA:39663"/>
        <dbReference type="Rhea" id="RHEA-COMP:12939"/>
        <dbReference type="Rhea" id="RHEA-COMP:14378"/>
        <dbReference type="ChEBI" id="CHEBI:15378"/>
        <dbReference type="ChEBI" id="CHEBI:24646"/>
        <dbReference type="ChEBI" id="CHEBI:132124"/>
        <dbReference type="ChEBI" id="CHEBI:133980"/>
        <dbReference type="ChEBI" id="CHEBI:139511"/>
    </reaction>
</comment>
<dbReference type="InterPro" id="IPR012349">
    <property type="entry name" value="Split_barrel_FMN-bd"/>
</dbReference>
<name>A0A024K313_9MYCO</name>
<dbReference type="OrthoDB" id="8225825at2"/>
<dbReference type="eggNOG" id="COG3945">
    <property type="taxonomic scope" value="Bacteria"/>
</dbReference>
<proteinExistence type="inferred from homology"/>
<evidence type="ECO:0000313" key="5">
    <source>
        <dbReference type="EMBL" id="ORW99742.1"/>
    </source>
</evidence>
<dbReference type="Proteomes" id="UP000028880">
    <property type="component" value="Unassembled WGS sequence"/>
</dbReference>
<dbReference type="GO" id="GO:0005886">
    <property type="term" value="C:plasma membrane"/>
    <property type="evidence" value="ECO:0007669"/>
    <property type="project" value="TreeGrafter"/>
</dbReference>
<dbReference type="NCBIfam" id="TIGR00026">
    <property type="entry name" value="hi_GC_TIGR00026"/>
    <property type="match status" value="1"/>
</dbReference>
<dbReference type="AlphaFoldDB" id="A0A024K313"/>
<organism evidence="4">
    <name type="scientific">Mycobacterium triplex</name>
    <dbReference type="NCBI Taxonomy" id="47839"/>
    <lineage>
        <taxon>Bacteria</taxon>
        <taxon>Bacillati</taxon>
        <taxon>Actinomycetota</taxon>
        <taxon>Actinomycetes</taxon>
        <taxon>Mycobacteriales</taxon>
        <taxon>Mycobacteriaceae</taxon>
        <taxon>Mycobacterium</taxon>
        <taxon>Mycobacterium simiae complex</taxon>
    </lineage>
</organism>
<dbReference type="HOGENOM" id="CLU_114921_0_1_11"/>
<evidence type="ECO:0000256" key="1">
    <source>
        <dbReference type="ARBA" id="ARBA00008710"/>
    </source>
</evidence>
<dbReference type="GO" id="GO:0070967">
    <property type="term" value="F:coenzyme F420 binding"/>
    <property type="evidence" value="ECO:0007669"/>
    <property type="project" value="TreeGrafter"/>
</dbReference>
<dbReference type="EMBL" id="LQPY01000037">
    <property type="protein sequence ID" value="ORW99742.1"/>
    <property type="molecule type" value="Genomic_DNA"/>
</dbReference>
<reference evidence="4" key="2">
    <citation type="submission" date="2014-04" db="EMBL/GenBank/DDBJ databases">
        <authorList>
            <person name="Xu Y.W."/>
            <person name="Yang Q."/>
        </authorList>
    </citation>
    <scope>NUCLEOTIDE SEQUENCE</scope>
    <source>
        <strain evidence="4">DSM 44626</strain>
    </source>
</reference>
<dbReference type="InterPro" id="IPR004378">
    <property type="entry name" value="F420H2_quin_Rdtase"/>
</dbReference>
<dbReference type="STRING" id="47839.BN973_04854"/>
<dbReference type="Proteomes" id="UP000193710">
    <property type="component" value="Unassembled WGS sequence"/>
</dbReference>
<accession>A0A024K313</accession>
<gene>
    <name evidence="5" type="ORF">AWC29_25550</name>
    <name evidence="4" type="ORF">BN973_04854</name>
</gene>